<reference evidence="2 3" key="1">
    <citation type="submission" date="2024-01" db="EMBL/GenBank/DDBJ databases">
        <title>The genome of the rayed Mediterranean limpet Patella caerulea (Linnaeus, 1758).</title>
        <authorList>
            <person name="Anh-Thu Weber A."/>
            <person name="Halstead-Nussloch G."/>
        </authorList>
    </citation>
    <scope>NUCLEOTIDE SEQUENCE [LARGE SCALE GENOMIC DNA]</scope>
    <source>
        <strain evidence="2">AATW-2023a</strain>
        <tissue evidence="2">Whole specimen</tissue>
    </source>
</reference>
<dbReference type="Gene3D" id="3.40.50.1110">
    <property type="entry name" value="SGNH hydrolase"/>
    <property type="match status" value="1"/>
</dbReference>
<name>A0AAN8QHW6_PATCE</name>
<dbReference type="InterPro" id="IPR036514">
    <property type="entry name" value="SGNH_hydro_sf"/>
</dbReference>
<dbReference type="Proteomes" id="UP001347796">
    <property type="component" value="Unassembled WGS sequence"/>
</dbReference>
<dbReference type="SUPFAM" id="SSF52266">
    <property type="entry name" value="SGNH hydrolase"/>
    <property type="match status" value="1"/>
</dbReference>
<evidence type="ECO:0000313" key="2">
    <source>
        <dbReference type="EMBL" id="KAK6195974.1"/>
    </source>
</evidence>
<sequence length="719" mass="81401">MEAATMHATTVTDAESYTSCHFENEVNDYSVNHEKYTLSVNEYLKKQIKATHRNNITFEETRGGVVFKFSSGFYHIFCRSAEVFYRNLGKQNNIAISTVNNVDKLGRAASSSTKVRVTKTKDSYNYTINLYHTKCSGLVNGQNYNTFMSDHLQAILGLINHKEANELNIKVRDSFKRIMRNNVKRSNPLLADKEGGISDLSSIGKLTPMRISSTRSELENNLCINITPMRMESTPKINSQSDINIRCDNTPLSPHRTPNMTEICSLTVGVQDNSVSDASMHTIDMIGVCSEISSPTVQVQDNSVSEASIDRIATDNSDISTPNIQPKGNRKLKRRKIISTRIGSKTCTQQGANSGDDFLKTAIQLLQDSVKTLSTEKQELMSVIADMKQTITEHDRTLEEMKLKIKEQGNELKDMKSKVKPQPTTAKNKPKTAKCREGNNADNLPNKATATKPKEPHIHIDTNRNQINQSTISTNNRFVTPSDETNRKHTEYYKYPSIEPHHHIINKTNVVIGSSIIKYIIPRRLDSSGSTFTKTLRGAKIRDVSHYINNCAYNDNVLNVVFLVGSNDSSLSTVEHCRQDYMQLIQDTRAIFPNAKIKFITLLPRESVAENGKLNIINRILKDITNLYSCELIDVREKFYDYNRCCIKKGLYEDPVHINAYGTAILVRVIKCHISLWSKLDETSNYLQSRLRSNYLNEPRDISVHDTPHHSTRDNTCNR</sequence>
<keyword evidence="3" id="KW-1185">Reference proteome</keyword>
<evidence type="ECO:0000313" key="3">
    <source>
        <dbReference type="Proteomes" id="UP001347796"/>
    </source>
</evidence>
<protein>
    <recommendedName>
        <fullName evidence="4">SGNH hydrolase-type esterase domain-containing protein</fullName>
    </recommendedName>
</protein>
<accession>A0AAN8QHW6</accession>
<gene>
    <name evidence="2" type="ORF">SNE40_001289</name>
</gene>
<feature type="region of interest" description="Disordered" evidence="1">
    <location>
        <begin position="409"/>
        <end position="452"/>
    </location>
</feature>
<proteinExistence type="predicted"/>
<comment type="caution">
    <text evidence="2">The sequence shown here is derived from an EMBL/GenBank/DDBJ whole genome shotgun (WGS) entry which is preliminary data.</text>
</comment>
<evidence type="ECO:0000256" key="1">
    <source>
        <dbReference type="SAM" id="MobiDB-lite"/>
    </source>
</evidence>
<dbReference type="AlphaFoldDB" id="A0AAN8QHW6"/>
<evidence type="ECO:0008006" key="4">
    <source>
        <dbReference type="Google" id="ProtNLM"/>
    </source>
</evidence>
<organism evidence="2 3">
    <name type="scientific">Patella caerulea</name>
    <name type="common">Rayed Mediterranean limpet</name>
    <dbReference type="NCBI Taxonomy" id="87958"/>
    <lineage>
        <taxon>Eukaryota</taxon>
        <taxon>Metazoa</taxon>
        <taxon>Spiralia</taxon>
        <taxon>Lophotrochozoa</taxon>
        <taxon>Mollusca</taxon>
        <taxon>Gastropoda</taxon>
        <taxon>Patellogastropoda</taxon>
        <taxon>Patelloidea</taxon>
        <taxon>Patellidae</taxon>
        <taxon>Patella</taxon>
    </lineage>
</organism>
<dbReference type="EMBL" id="JAZGQO010000001">
    <property type="protein sequence ID" value="KAK6195974.1"/>
    <property type="molecule type" value="Genomic_DNA"/>
</dbReference>
<feature type="compositionally biased region" description="Polar residues" evidence="1">
    <location>
        <begin position="440"/>
        <end position="449"/>
    </location>
</feature>